<keyword evidence="2" id="KW-1185">Reference proteome</keyword>
<proteinExistence type="predicted"/>
<accession>A0ABD3WTY2</accession>
<reference evidence="1 2" key="1">
    <citation type="submission" date="2024-11" db="EMBL/GenBank/DDBJ databases">
        <title>Chromosome-level genome assembly of the freshwater bivalve Anodonta woodiana.</title>
        <authorList>
            <person name="Chen X."/>
        </authorList>
    </citation>
    <scope>NUCLEOTIDE SEQUENCE [LARGE SCALE GENOMIC DNA]</scope>
    <source>
        <strain evidence="1">MN2024</strain>
        <tissue evidence="1">Gills</tissue>
    </source>
</reference>
<sequence length="94" mass="10775">AGQIPEEDLRWRRNSQAALRAMLPSNTARRIIERWRSITSQLLRAHRESIQAKAGGITTTQISSHDEDTIIEDYIQTKENIKSLTATLAVKRKY</sequence>
<dbReference type="AlphaFoldDB" id="A0ABD3WTY2"/>
<evidence type="ECO:0000313" key="2">
    <source>
        <dbReference type="Proteomes" id="UP001634394"/>
    </source>
</evidence>
<name>A0ABD3WTY2_SINWO</name>
<feature type="non-terminal residue" evidence="1">
    <location>
        <position position="1"/>
    </location>
</feature>
<comment type="caution">
    <text evidence="1">The sequence shown here is derived from an EMBL/GenBank/DDBJ whole genome shotgun (WGS) entry which is preliminary data.</text>
</comment>
<gene>
    <name evidence="1" type="ORF">ACJMK2_033981</name>
</gene>
<dbReference type="Proteomes" id="UP001634394">
    <property type="component" value="Unassembled WGS sequence"/>
</dbReference>
<dbReference type="EMBL" id="JBJQND010000005">
    <property type="protein sequence ID" value="KAL3876103.1"/>
    <property type="molecule type" value="Genomic_DNA"/>
</dbReference>
<evidence type="ECO:0000313" key="1">
    <source>
        <dbReference type="EMBL" id="KAL3876103.1"/>
    </source>
</evidence>
<organism evidence="1 2">
    <name type="scientific">Sinanodonta woodiana</name>
    <name type="common">Chinese pond mussel</name>
    <name type="synonym">Anodonta woodiana</name>
    <dbReference type="NCBI Taxonomy" id="1069815"/>
    <lineage>
        <taxon>Eukaryota</taxon>
        <taxon>Metazoa</taxon>
        <taxon>Spiralia</taxon>
        <taxon>Lophotrochozoa</taxon>
        <taxon>Mollusca</taxon>
        <taxon>Bivalvia</taxon>
        <taxon>Autobranchia</taxon>
        <taxon>Heteroconchia</taxon>
        <taxon>Palaeoheterodonta</taxon>
        <taxon>Unionida</taxon>
        <taxon>Unionoidea</taxon>
        <taxon>Unionidae</taxon>
        <taxon>Unioninae</taxon>
        <taxon>Sinanodonta</taxon>
    </lineage>
</organism>
<feature type="non-terminal residue" evidence="1">
    <location>
        <position position="94"/>
    </location>
</feature>
<protein>
    <submittedName>
        <fullName evidence="1">Uncharacterized protein</fullName>
    </submittedName>
</protein>